<evidence type="ECO:0000313" key="3">
    <source>
        <dbReference type="Proteomes" id="UP000483018"/>
    </source>
</evidence>
<dbReference type="InterPro" id="IPR003018">
    <property type="entry name" value="GAF"/>
</dbReference>
<dbReference type="InterPro" id="IPR029016">
    <property type="entry name" value="GAF-like_dom_sf"/>
</dbReference>
<keyword evidence="3" id="KW-1185">Reference proteome</keyword>
<comment type="caution">
    <text evidence="2">The sequence shown here is derived from an EMBL/GenBank/DDBJ whole genome shotgun (WGS) entry which is preliminary data.</text>
</comment>
<evidence type="ECO:0000313" key="2">
    <source>
        <dbReference type="EMBL" id="KAE9634053.1"/>
    </source>
</evidence>
<dbReference type="OrthoDB" id="1736267at2"/>
<dbReference type="Pfam" id="PF13492">
    <property type="entry name" value="GAF_3"/>
    <property type="match status" value="1"/>
</dbReference>
<name>A0A7C8HF20_9FIRM</name>
<dbReference type="RefSeq" id="WP_158740335.1">
    <property type="nucleotide sequence ID" value="NZ_WSLF01000006.1"/>
</dbReference>
<dbReference type="EMBL" id="WSLF01000006">
    <property type="protein sequence ID" value="KAE9634053.1"/>
    <property type="molecule type" value="Genomic_DNA"/>
</dbReference>
<sequence>MNYEDVLSRIDEQKKSNNITSQLYRYTGLLQAIEFFSQRFSASQILEYTYDFVTELLIVDQIAVFSKQEDRYVLIKSKGYKFSTYILPFDESFDMIAKFHGHIMNTEDMERFLPSDLLKVFPSNLCIPLIIEDQLYGFILVNRMNKKALFNEDDYIIAEALMQLSNTSLSNYKSYQDLHNAKAELDEKIFNLFAINHSSKVLLSELNLSNLYTLSIDVFSELTQSSVTAFFLYDEISESFKLRAMKDAFHPSKMLNISLYLTPNAEINPSKTILDMQNPEDIDYFNSLYHNGYETVQALDPLYIVMVTKNTELLAFVTLGKNLADRPYHKGIFELIESLSSSSYIALSNAKYFKQANEQKQLLQKKFDRLMSLNSLMKNINSAKTIEELSQLTLNTLEISFGMKTGLFALYNPKKNAFEVLNSINIDNCPSEFSLSEDLSCLLEGENFILNSKDEIPLYLPAELSNTLSDASGSLFVPIVIENVENELLGVIGVFDFAESIIAESENVLTVNSIANHIAPVLYHLHQLKEQVELLCPNYENIFIKSLEKYIEEAEELFMNLEVIHIHYPKFSFTPIRLSDKALEKFSKVYTLTNSDLFIIDFDSYTEEDLKNIISTESEAEITIYKYKKDFTSVNEFMKCFAK</sequence>
<reference evidence="2 3" key="1">
    <citation type="submission" date="2019-12" db="EMBL/GenBank/DDBJ databases">
        <title>Defluviitalea raffinosedens, isolated from a biogas fermenter, genome sequencing and characterization.</title>
        <authorList>
            <person name="Rettenmaier R."/>
            <person name="Schneider M."/>
            <person name="Neuhaus K."/>
            <person name="Liebl W."/>
            <person name="Zverlov V."/>
        </authorList>
    </citation>
    <scope>NUCLEOTIDE SEQUENCE [LARGE SCALE GENOMIC DNA]</scope>
    <source>
        <strain evidence="2 3">249c-K6</strain>
    </source>
</reference>
<dbReference type="AlphaFoldDB" id="A0A7C8HF20"/>
<protein>
    <recommendedName>
        <fullName evidence="1">GAF domain-containing protein</fullName>
    </recommendedName>
</protein>
<evidence type="ECO:0000259" key="1">
    <source>
        <dbReference type="Pfam" id="PF13492"/>
    </source>
</evidence>
<proteinExistence type="predicted"/>
<organism evidence="2 3">
    <name type="scientific">Defluviitalea raffinosedens</name>
    <dbReference type="NCBI Taxonomy" id="1450156"/>
    <lineage>
        <taxon>Bacteria</taxon>
        <taxon>Bacillati</taxon>
        <taxon>Bacillota</taxon>
        <taxon>Clostridia</taxon>
        <taxon>Lachnospirales</taxon>
        <taxon>Defluviitaleaceae</taxon>
        <taxon>Defluviitalea</taxon>
    </lineage>
</organism>
<gene>
    <name evidence="2" type="ORF">GND95_07990</name>
</gene>
<dbReference type="SUPFAM" id="SSF55781">
    <property type="entry name" value="GAF domain-like"/>
    <property type="match status" value="3"/>
</dbReference>
<dbReference type="Gene3D" id="3.30.450.40">
    <property type="match status" value="3"/>
</dbReference>
<dbReference type="Proteomes" id="UP000483018">
    <property type="component" value="Unassembled WGS sequence"/>
</dbReference>
<accession>A0A7C8HF20</accession>
<feature type="domain" description="GAF" evidence="1">
    <location>
        <begin position="43"/>
        <end position="171"/>
    </location>
</feature>